<proteinExistence type="predicted"/>
<protein>
    <submittedName>
        <fullName evidence="2">Uncharacterized protein</fullName>
    </submittedName>
</protein>
<evidence type="ECO:0000256" key="1">
    <source>
        <dbReference type="SAM" id="MobiDB-lite"/>
    </source>
</evidence>
<gene>
    <name evidence="2" type="ORF">H4R18_002863</name>
</gene>
<dbReference type="AlphaFoldDB" id="A0A9W8HGD0"/>
<dbReference type="Proteomes" id="UP001140217">
    <property type="component" value="Unassembled WGS sequence"/>
</dbReference>
<organism evidence="2 3">
    <name type="scientific">Coemansia javaensis</name>
    <dbReference type="NCBI Taxonomy" id="2761396"/>
    <lineage>
        <taxon>Eukaryota</taxon>
        <taxon>Fungi</taxon>
        <taxon>Fungi incertae sedis</taxon>
        <taxon>Zoopagomycota</taxon>
        <taxon>Kickxellomycotina</taxon>
        <taxon>Kickxellomycetes</taxon>
        <taxon>Kickxellales</taxon>
        <taxon>Kickxellaceae</taxon>
        <taxon>Coemansia</taxon>
    </lineage>
</organism>
<evidence type="ECO:0000313" key="2">
    <source>
        <dbReference type="EMBL" id="KAJ2781442.1"/>
    </source>
</evidence>
<feature type="region of interest" description="Disordered" evidence="1">
    <location>
        <begin position="17"/>
        <end position="52"/>
    </location>
</feature>
<evidence type="ECO:0000313" key="3">
    <source>
        <dbReference type="Proteomes" id="UP001140217"/>
    </source>
</evidence>
<comment type="caution">
    <text evidence="2">The sequence shown here is derived from an EMBL/GenBank/DDBJ whole genome shotgun (WGS) entry which is preliminary data.</text>
</comment>
<dbReference type="EMBL" id="JANBUL010000104">
    <property type="protein sequence ID" value="KAJ2781442.1"/>
    <property type="molecule type" value="Genomic_DNA"/>
</dbReference>
<reference evidence="2" key="1">
    <citation type="submission" date="2022-07" db="EMBL/GenBank/DDBJ databases">
        <title>Phylogenomic reconstructions and comparative analyses of Kickxellomycotina fungi.</title>
        <authorList>
            <person name="Reynolds N.K."/>
            <person name="Stajich J.E."/>
            <person name="Barry K."/>
            <person name="Grigoriev I.V."/>
            <person name="Crous P."/>
            <person name="Smith M.E."/>
        </authorList>
    </citation>
    <scope>NUCLEOTIDE SEQUENCE</scope>
    <source>
        <strain evidence="2">NBRC 105414</strain>
    </source>
</reference>
<sequence length="86" mass="8813">MICNIFDVVLHPSVFQSGHGTSSAAAHSEPPSPAAPGPAALPHGWARAPAASGAAAAGQCAAHWDDDGWAEIRRRLWNAKHPAGSL</sequence>
<keyword evidence="3" id="KW-1185">Reference proteome</keyword>
<feature type="compositionally biased region" description="Low complexity" evidence="1">
    <location>
        <begin position="37"/>
        <end position="52"/>
    </location>
</feature>
<name>A0A9W8HGD0_9FUNG</name>
<feature type="compositionally biased region" description="Low complexity" evidence="1">
    <location>
        <begin position="17"/>
        <end position="29"/>
    </location>
</feature>
<accession>A0A9W8HGD0</accession>